<reference evidence="2" key="1">
    <citation type="book" date="2010" name="EXTREMOPHILES" publisher="0:0-0">
        <title>Complete genome sequences of ten hyperthermophilic archaea reveal their metabolic capabilities and possible ecological roles.</title>
        <editorList>
            <person name="?"/>
        </editorList>
        <authorList>
            <person name="Ravin N.V."/>
            <person name="Mardanov A.V."/>
            <person name="Bonch-Osmolovskaya E.A."/>
            <person name="Skryabin K.G."/>
        </authorList>
    </citation>
    <scope>NUCLEOTIDE SEQUENCE [LARGE SCALE GENOMIC DNA]</scope>
    <source>
        <strain evidence="2">1505</strain>
    </source>
</reference>
<dbReference type="STRING" id="697581.TCARB_1345"/>
<evidence type="ECO:0000313" key="2">
    <source>
        <dbReference type="Proteomes" id="UP000266720"/>
    </source>
</evidence>
<name>A0A3G1A9L2_9CREN</name>
<dbReference type="AlphaFoldDB" id="A0A3G1A9L2"/>
<dbReference type="GeneID" id="25406751"/>
<dbReference type="Proteomes" id="UP000266720">
    <property type="component" value="Chromosome"/>
</dbReference>
<protein>
    <submittedName>
        <fullName evidence="1">Uncharacterized protein</fullName>
    </submittedName>
</protein>
<evidence type="ECO:0000313" key="1">
    <source>
        <dbReference type="EMBL" id="AJB42391.1"/>
    </source>
</evidence>
<sequence length="87" mass="10228">MRVEEAVDLVMKTLQFRGYDVTKTEEEGEKTLIIKLGTKTAKVRFHEEKGEVIELHLRYENVPGVTILKCERHDAYMRCIEDLLSRF</sequence>
<dbReference type="GeneID" id="16572906"/>
<proteinExistence type="predicted"/>
<dbReference type="EMBL" id="CP007493">
    <property type="protein sequence ID" value="AJB42391.1"/>
    <property type="molecule type" value="Genomic_DNA"/>
</dbReference>
<organism evidence="1 2">
    <name type="scientific">Thermofilum adornatum 1505</name>
    <dbReference type="NCBI Taxonomy" id="697581"/>
    <lineage>
        <taxon>Archaea</taxon>
        <taxon>Thermoproteota</taxon>
        <taxon>Thermoprotei</taxon>
        <taxon>Thermofilales</taxon>
        <taxon>Thermofilaceae</taxon>
        <taxon>Thermofilum</taxon>
    </lineage>
</organism>
<dbReference type="RefSeq" id="WP_020961953.1">
    <property type="nucleotide sequence ID" value="NZ_CP007493.1"/>
</dbReference>
<dbReference type="KEGG" id="tcb:TCARB_1345"/>
<accession>A0A3G1A9L2</accession>
<gene>
    <name evidence="1" type="ORF">TCARB_1345</name>
</gene>